<protein>
    <recommendedName>
        <fullName evidence="2">alpha-amylase</fullName>
        <ecNumber evidence="2">3.2.1.1</ecNumber>
    </recommendedName>
    <alternativeName>
        <fullName evidence="4">1,4-alpha-D-glucan glucanohydrolase</fullName>
    </alternativeName>
</protein>
<dbReference type="GO" id="GO:0005975">
    <property type="term" value="P:carbohydrate metabolic process"/>
    <property type="evidence" value="ECO:0007669"/>
    <property type="project" value="UniProtKB-ARBA"/>
</dbReference>
<dbReference type="SUPFAM" id="SSF49452">
    <property type="entry name" value="Starch-binding domain-like"/>
    <property type="match status" value="1"/>
</dbReference>
<feature type="region of interest" description="Disordered" evidence="5">
    <location>
        <begin position="564"/>
        <end position="649"/>
    </location>
</feature>
<feature type="compositionally biased region" description="Polar residues" evidence="5">
    <location>
        <begin position="63"/>
        <end position="79"/>
    </location>
</feature>
<dbReference type="EC" id="3.2.1.1" evidence="2"/>
<dbReference type="RefSeq" id="WP_083454332.1">
    <property type="nucleotide sequence ID" value="NZ_HF570958.1"/>
</dbReference>
<evidence type="ECO:0000256" key="4">
    <source>
        <dbReference type="ARBA" id="ARBA00030238"/>
    </source>
</evidence>
<comment type="catalytic activity">
    <reaction evidence="1">
        <text>Endohydrolysis of (1-&gt;4)-alpha-D-glucosidic linkages in polysaccharides containing three or more (1-&gt;4)-alpha-linked D-glucose units.</text>
        <dbReference type="EC" id="3.2.1.1"/>
    </reaction>
</comment>
<dbReference type="OrthoDB" id="5137684at2"/>
<dbReference type="InterPro" id="IPR013784">
    <property type="entry name" value="Carb-bd-like_fold"/>
</dbReference>
<dbReference type="PANTHER" id="PTHR23303">
    <property type="entry name" value="CARBOXYPEPTIDASE REGULATORY REGION-CONTAINING"/>
    <property type="match status" value="1"/>
</dbReference>
<feature type="compositionally biased region" description="Low complexity" evidence="5">
    <location>
        <begin position="597"/>
        <end position="631"/>
    </location>
</feature>
<dbReference type="STRING" id="1194083.BN12_60007"/>
<proteinExistence type="predicted"/>
<feature type="chain" id="PRO_5001720903" description="alpha-amylase" evidence="7">
    <location>
        <begin position="30"/>
        <end position="689"/>
    </location>
</feature>
<dbReference type="GO" id="GO:0030246">
    <property type="term" value="F:carbohydrate binding"/>
    <property type="evidence" value="ECO:0007669"/>
    <property type="project" value="InterPro"/>
</dbReference>
<feature type="signal peptide" evidence="7">
    <location>
        <begin position="1"/>
        <end position="29"/>
    </location>
</feature>
<dbReference type="InterPro" id="IPR051417">
    <property type="entry name" value="SDr/BOS_complex"/>
</dbReference>
<dbReference type="GO" id="GO:0004556">
    <property type="term" value="F:alpha-amylase activity"/>
    <property type="evidence" value="ECO:0007669"/>
    <property type="project" value="UniProtKB-EC"/>
</dbReference>
<comment type="caution">
    <text evidence="8">The sequence shown here is derived from an EMBL/GenBank/DDBJ whole genome shotgun (WGS) entry which is preliminary data.</text>
</comment>
<feature type="region of interest" description="Disordered" evidence="5">
    <location>
        <begin position="60"/>
        <end position="98"/>
    </location>
</feature>
<keyword evidence="6" id="KW-0812">Transmembrane</keyword>
<evidence type="ECO:0000313" key="9">
    <source>
        <dbReference type="Proteomes" id="UP000035721"/>
    </source>
</evidence>
<evidence type="ECO:0000313" key="8">
    <source>
        <dbReference type="EMBL" id="CCH79801.1"/>
    </source>
</evidence>
<gene>
    <name evidence="8" type="ORF">BN12_60007</name>
</gene>
<keyword evidence="8" id="KW-0176">Collagen</keyword>
<evidence type="ECO:0000256" key="3">
    <source>
        <dbReference type="ARBA" id="ARBA00022729"/>
    </source>
</evidence>
<sequence>MRLVRVGTVMAATAAVVAATVTTAAPVSAERTTGWATWGPLTGSSNAYATTMQLPAGGFPKASVTSDSRSPAQVPSGATSFLGGPGDPVPTEVGTKYGSSRNSPYLLLRPKADKATTPSTTTYSFSAPTPGTGWAFVLGDIDSDAVRISAKDADGTPLTAAQIAPWFQGVFNYLGDADLPSWDQASSTLTGNPGALDTNAASAWFEPDLALSTLTFTFTRRAGFPVYQTWFASVARTISGTVTDVSLAGATCPLTAASVRLLAPDGRLLASTRPAADGSYDLGQYATQPGYTVQVERPDGCAVVGSAQHTVSTARSDATADFSLRHVVPQSVSGTVTTRDGSPVAGVEITLTPPGGGPPRTTTTDADGRYLFDDNAEQDGYTVTVTGVPDGYDISGPGSRSFDIPHGTPVTGQDFTLVELPSVSGTVTGGGAGLPGATVTLTPRDGGTSVTTVTRGDGSYVFEHVSAGEYDIAVTPPDGYRPTPPRTGVTVAGSDVPDEDFALTRPGSLGGQVTQSTVGGGAQPVPAAIVTVSGPGVSRTLPTDTDGSYFLDDLDPGNYTITLTVPDGLEPTGPTTRTVTITDAGENRGGQDFVLEAAATTTSPTSSPTSTSPTSSPTSSTSAPSTSTGTPTVPPGSGGAGSGSSPASGTSGLAYTGVQVIQLLGLITLLVAGGTALLGAARRRAAHQH</sequence>
<feature type="transmembrane region" description="Helical" evidence="6">
    <location>
        <begin position="660"/>
        <end position="681"/>
    </location>
</feature>
<evidence type="ECO:0000256" key="5">
    <source>
        <dbReference type="SAM" id="MobiDB-lite"/>
    </source>
</evidence>
<evidence type="ECO:0000256" key="6">
    <source>
        <dbReference type="SAM" id="Phobius"/>
    </source>
</evidence>
<dbReference type="Pfam" id="PF13620">
    <property type="entry name" value="CarboxypepD_reg"/>
    <property type="match status" value="2"/>
</dbReference>
<dbReference type="SUPFAM" id="SSF49478">
    <property type="entry name" value="Cna protein B-type domain"/>
    <property type="match status" value="2"/>
</dbReference>
<dbReference type="InterPro" id="IPR013783">
    <property type="entry name" value="Ig-like_fold"/>
</dbReference>
<keyword evidence="6" id="KW-1133">Transmembrane helix</keyword>
<name>A0A077M1S6_9MICO</name>
<dbReference type="EMBL" id="CAJB01000392">
    <property type="protein sequence ID" value="CCH79801.1"/>
    <property type="molecule type" value="Genomic_DNA"/>
</dbReference>
<keyword evidence="9" id="KW-1185">Reference proteome</keyword>
<evidence type="ECO:0000256" key="1">
    <source>
        <dbReference type="ARBA" id="ARBA00000548"/>
    </source>
</evidence>
<evidence type="ECO:0000256" key="2">
    <source>
        <dbReference type="ARBA" id="ARBA00012595"/>
    </source>
</evidence>
<dbReference type="PANTHER" id="PTHR23303:SF15">
    <property type="entry name" value="COLOSSIN-A"/>
    <property type="match status" value="1"/>
</dbReference>
<dbReference type="Proteomes" id="UP000035721">
    <property type="component" value="Unassembled WGS sequence"/>
</dbReference>
<accession>A0A077M1S6</accession>
<reference evidence="8 9" key="1">
    <citation type="journal article" date="2013" name="ISME J.">
        <title>A metabolic model for members of the genus Tetrasphaera involved in enhanced biological phosphorus removal.</title>
        <authorList>
            <person name="Kristiansen R."/>
            <person name="Nguyen H.T.T."/>
            <person name="Saunders A.M."/>
            <person name="Nielsen J.L."/>
            <person name="Wimmer R."/>
            <person name="Le V.Q."/>
            <person name="McIlroy S.J."/>
            <person name="Petrovski S."/>
            <person name="Seviour R.J."/>
            <person name="Calteau A."/>
            <person name="Nielsen K.L."/>
            <person name="Nielsen P.H."/>
        </authorList>
    </citation>
    <scope>NUCLEOTIDE SEQUENCE [LARGE SCALE GENOMIC DNA]</scope>
    <source>
        <strain evidence="8 9">T1-X7</strain>
    </source>
</reference>
<dbReference type="AlphaFoldDB" id="A0A077M1S6"/>
<feature type="compositionally biased region" description="Low complexity" evidence="5">
    <location>
        <begin position="572"/>
        <end position="582"/>
    </location>
</feature>
<evidence type="ECO:0000256" key="7">
    <source>
        <dbReference type="SAM" id="SignalP"/>
    </source>
</evidence>
<dbReference type="Gene3D" id="2.60.40.10">
    <property type="entry name" value="Immunoglobulins"/>
    <property type="match status" value="2"/>
</dbReference>
<dbReference type="Gene3D" id="2.60.40.1120">
    <property type="entry name" value="Carboxypeptidase-like, regulatory domain"/>
    <property type="match status" value="1"/>
</dbReference>
<keyword evidence="6" id="KW-0472">Membrane</keyword>
<keyword evidence="3 7" id="KW-0732">Signal</keyword>
<organism evidence="8 9">
    <name type="scientific">Nostocoides japonicum T1-X7</name>
    <dbReference type="NCBI Taxonomy" id="1194083"/>
    <lineage>
        <taxon>Bacteria</taxon>
        <taxon>Bacillati</taxon>
        <taxon>Actinomycetota</taxon>
        <taxon>Actinomycetes</taxon>
        <taxon>Micrococcales</taxon>
        <taxon>Intrasporangiaceae</taxon>
        <taxon>Nostocoides</taxon>
    </lineage>
</organism>